<evidence type="ECO:0000313" key="1">
    <source>
        <dbReference type="EMBL" id="GBP24187.1"/>
    </source>
</evidence>
<protein>
    <recommendedName>
        <fullName evidence="3">PiggyBac transposable element-derived protein domain-containing protein</fullName>
    </recommendedName>
</protein>
<gene>
    <name evidence="1" type="ORF">EVAR_10413_1</name>
</gene>
<evidence type="ECO:0000313" key="2">
    <source>
        <dbReference type="Proteomes" id="UP000299102"/>
    </source>
</evidence>
<dbReference type="PANTHER" id="PTHR47272">
    <property type="entry name" value="DDE_TNP_1_7 DOMAIN-CONTAINING PROTEIN"/>
    <property type="match status" value="1"/>
</dbReference>
<dbReference type="OrthoDB" id="123207at2759"/>
<proteinExistence type="predicted"/>
<name>A0A4C1UDI9_EUMVA</name>
<accession>A0A4C1UDI9</accession>
<dbReference type="PANTHER" id="PTHR47272:SF2">
    <property type="entry name" value="PIGGYBAC TRANSPOSABLE ELEMENT-DERIVED PROTEIN 3-LIKE"/>
    <property type="match status" value="1"/>
</dbReference>
<reference evidence="1 2" key="1">
    <citation type="journal article" date="2019" name="Commun. Biol.">
        <title>The bagworm genome reveals a unique fibroin gene that provides high tensile strength.</title>
        <authorList>
            <person name="Kono N."/>
            <person name="Nakamura H."/>
            <person name="Ohtoshi R."/>
            <person name="Tomita M."/>
            <person name="Numata K."/>
            <person name="Arakawa K."/>
        </authorList>
    </citation>
    <scope>NUCLEOTIDE SEQUENCE [LARGE SCALE GENOMIC DNA]</scope>
</reference>
<comment type="caution">
    <text evidence="1">The sequence shown here is derived from an EMBL/GenBank/DDBJ whole genome shotgun (WGS) entry which is preliminary data.</text>
</comment>
<dbReference type="AlphaFoldDB" id="A0A4C1UDI9"/>
<sequence length="119" mass="13351">MALEPLHGTVNELGYHGTGTITVNRIPERQQLNFKDDKSMRRGDIDQRVSGQTAVVKWKDNKAVLIASNSTSGTAIDVLKRYDKNQKCYFDVDAPKITRSQKILVRLESVGLRPSRTPP</sequence>
<dbReference type="EMBL" id="BGZK01000158">
    <property type="protein sequence ID" value="GBP24187.1"/>
    <property type="molecule type" value="Genomic_DNA"/>
</dbReference>
<evidence type="ECO:0008006" key="3">
    <source>
        <dbReference type="Google" id="ProtNLM"/>
    </source>
</evidence>
<organism evidence="1 2">
    <name type="scientific">Eumeta variegata</name>
    <name type="common">Bagworm moth</name>
    <name type="synonym">Eumeta japonica</name>
    <dbReference type="NCBI Taxonomy" id="151549"/>
    <lineage>
        <taxon>Eukaryota</taxon>
        <taxon>Metazoa</taxon>
        <taxon>Ecdysozoa</taxon>
        <taxon>Arthropoda</taxon>
        <taxon>Hexapoda</taxon>
        <taxon>Insecta</taxon>
        <taxon>Pterygota</taxon>
        <taxon>Neoptera</taxon>
        <taxon>Endopterygota</taxon>
        <taxon>Lepidoptera</taxon>
        <taxon>Glossata</taxon>
        <taxon>Ditrysia</taxon>
        <taxon>Tineoidea</taxon>
        <taxon>Psychidae</taxon>
        <taxon>Oiketicinae</taxon>
        <taxon>Eumeta</taxon>
    </lineage>
</organism>
<dbReference type="Proteomes" id="UP000299102">
    <property type="component" value="Unassembled WGS sequence"/>
</dbReference>
<keyword evidence="2" id="KW-1185">Reference proteome</keyword>